<evidence type="ECO:0000259" key="8">
    <source>
        <dbReference type="PROSITE" id="PS50853"/>
    </source>
</evidence>
<dbReference type="InterPro" id="IPR012291">
    <property type="entry name" value="CBM2_carb-bd_dom_sf"/>
</dbReference>
<dbReference type="SMART" id="SM00637">
    <property type="entry name" value="CBD_II"/>
    <property type="match status" value="1"/>
</dbReference>
<keyword evidence="10" id="KW-0560">Oxidoreductase</keyword>
<keyword evidence="2" id="KW-0378">Hydrolase</keyword>
<evidence type="ECO:0000313" key="10">
    <source>
        <dbReference type="EMBL" id="GAA3760625.1"/>
    </source>
</evidence>
<evidence type="ECO:0000256" key="4">
    <source>
        <dbReference type="ARBA" id="ARBA00023295"/>
    </source>
</evidence>
<name>A0ABP7GCV5_9ACTN</name>
<evidence type="ECO:0000256" key="5">
    <source>
        <dbReference type="ARBA" id="ARBA00023326"/>
    </source>
</evidence>
<dbReference type="GO" id="GO:0004497">
    <property type="term" value="F:monooxygenase activity"/>
    <property type="evidence" value="ECO:0007669"/>
    <property type="project" value="UniProtKB-KW"/>
</dbReference>
<dbReference type="RefSeq" id="WP_344975556.1">
    <property type="nucleotide sequence ID" value="NZ_BAABDD010000031.1"/>
</dbReference>
<proteinExistence type="predicted"/>
<dbReference type="InterPro" id="IPR008965">
    <property type="entry name" value="CBM2/CBM3_carb-bd_dom_sf"/>
</dbReference>
<dbReference type="PANTHER" id="PTHR34823">
    <property type="entry name" value="GLCNAC-BINDING PROTEIN A"/>
    <property type="match status" value="1"/>
</dbReference>
<evidence type="ECO:0000256" key="2">
    <source>
        <dbReference type="ARBA" id="ARBA00022801"/>
    </source>
</evidence>
<evidence type="ECO:0000256" key="3">
    <source>
        <dbReference type="ARBA" id="ARBA00023277"/>
    </source>
</evidence>
<dbReference type="InterPro" id="IPR003961">
    <property type="entry name" value="FN3_dom"/>
</dbReference>
<dbReference type="Pfam" id="PF00553">
    <property type="entry name" value="CBM_2"/>
    <property type="match status" value="1"/>
</dbReference>
<dbReference type="PANTHER" id="PTHR34823:SF1">
    <property type="entry name" value="CHITIN-BINDING TYPE-4 DOMAIN-CONTAINING PROTEIN"/>
    <property type="match status" value="1"/>
</dbReference>
<dbReference type="InterPro" id="IPR013783">
    <property type="entry name" value="Ig-like_fold"/>
</dbReference>
<dbReference type="Gene3D" id="2.60.40.10">
    <property type="entry name" value="Immunoglobulins"/>
    <property type="match status" value="1"/>
</dbReference>
<dbReference type="CDD" id="cd00063">
    <property type="entry name" value="FN3"/>
    <property type="match status" value="1"/>
</dbReference>
<feature type="domain" description="CBM2" evidence="9">
    <location>
        <begin position="327"/>
        <end position="436"/>
    </location>
</feature>
<reference evidence="11" key="1">
    <citation type="journal article" date="2019" name="Int. J. Syst. Evol. Microbiol.">
        <title>The Global Catalogue of Microorganisms (GCM) 10K type strain sequencing project: providing services to taxonomists for standard genome sequencing and annotation.</title>
        <authorList>
            <consortium name="The Broad Institute Genomics Platform"/>
            <consortium name="The Broad Institute Genome Sequencing Center for Infectious Disease"/>
            <person name="Wu L."/>
            <person name="Ma J."/>
        </authorList>
    </citation>
    <scope>NUCLEOTIDE SEQUENCE [LARGE SCALE GENOMIC DNA]</scope>
    <source>
        <strain evidence="11">JCM 17137</strain>
    </source>
</reference>
<keyword evidence="4" id="KW-0326">Glycosidase</keyword>
<dbReference type="SUPFAM" id="SSF49384">
    <property type="entry name" value="Carbohydrate-binding domain"/>
    <property type="match status" value="1"/>
</dbReference>
<keyword evidence="3" id="KW-0119">Carbohydrate metabolism</keyword>
<dbReference type="InterPro" id="IPR004302">
    <property type="entry name" value="Cellulose/chitin-bd_N"/>
</dbReference>
<keyword evidence="10" id="KW-0503">Monooxygenase</keyword>
<dbReference type="PROSITE" id="PS51173">
    <property type="entry name" value="CBM2"/>
    <property type="match status" value="1"/>
</dbReference>
<dbReference type="SMART" id="SM00060">
    <property type="entry name" value="FN3"/>
    <property type="match status" value="1"/>
</dbReference>
<evidence type="ECO:0000313" key="11">
    <source>
        <dbReference type="Proteomes" id="UP001500908"/>
    </source>
</evidence>
<feature type="compositionally biased region" description="Polar residues" evidence="6">
    <location>
        <begin position="242"/>
        <end position="251"/>
    </location>
</feature>
<keyword evidence="1 7" id="KW-0732">Signal</keyword>
<evidence type="ECO:0000256" key="6">
    <source>
        <dbReference type="SAM" id="MobiDB-lite"/>
    </source>
</evidence>
<evidence type="ECO:0000256" key="1">
    <source>
        <dbReference type="ARBA" id="ARBA00022729"/>
    </source>
</evidence>
<dbReference type="CDD" id="cd21177">
    <property type="entry name" value="LPMO_AA10"/>
    <property type="match status" value="1"/>
</dbReference>
<dbReference type="Pfam" id="PF03067">
    <property type="entry name" value="LPMO_10"/>
    <property type="match status" value="1"/>
</dbReference>
<dbReference type="InterPro" id="IPR014756">
    <property type="entry name" value="Ig_E-set"/>
</dbReference>
<dbReference type="InterPro" id="IPR018366">
    <property type="entry name" value="CBM2_CS"/>
</dbReference>
<dbReference type="SUPFAM" id="SSF81296">
    <property type="entry name" value="E set domains"/>
    <property type="match status" value="1"/>
</dbReference>
<organism evidence="10 11">
    <name type="scientific">Salinactinospora qingdaonensis</name>
    <dbReference type="NCBI Taxonomy" id="702744"/>
    <lineage>
        <taxon>Bacteria</taxon>
        <taxon>Bacillati</taxon>
        <taxon>Actinomycetota</taxon>
        <taxon>Actinomycetes</taxon>
        <taxon>Streptosporangiales</taxon>
        <taxon>Nocardiopsidaceae</taxon>
        <taxon>Salinactinospora</taxon>
    </lineage>
</organism>
<dbReference type="Gene3D" id="2.60.40.290">
    <property type="match status" value="1"/>
</dbReference>
<evidence type="ECO:0000259" key="9">
    <source>
        <dbReference type="PROSITE" id="PS51173"/>
    </source>
</evidence>
<feature type="region of interest" description="Disordered" evidence="6">
    <location>
        <begin position="226"/>
        <end position="251"/>
    </location>
</feature>
<protein>
    <submittedName>
        <fullName evidence="10">Lytic polysaccharide monooxygenase</fullName>
    </submittedName>
</protein>
<feature type="chain" id="PRO_5045906300" evidence="7">
    <location>
        <begin position="22"/>
        <end position="436"/>
    </location>
</feature>
<evidence type="ECO:0000256" key="7">
    <source>
        <dbReference type="SAM" id="SignalP"/>
    </source>
</evidence>
<sequence>MKLARRLAFLGGLAGLAGAFAVALPADDAAAHGGLTFPETRTYACYRDAIDNGNGGALNPTNPACIDALEQGGQYAFYNWFGNLLPDSGSAHREVIPDGELCGPGDDFQAFNMARTDWPTTELQANSTITMRYNAWAAHPGTWFQYVTKDGWDPNQPLGWDDLEPEPFNEVTNPPIDGQGPEGDEYTWEAQLPDKSGRHIIYSIWQRSDSPESFYNCADVMFTGGGDGGDDTQAPTAPGAPSASNVGSSSVDLSWGAASDDTGVTGYDVYDAATGEVVASSSGTSTTVTGLSAETDYTFYVVASDAAGNTSAASSEVSVTTQSGGTDPDPSGTCEVDFSIANSWSNGYTANVTINNTGDSAIGGWDLEWDVANGETVNNAWSANLTQDGDHITAANASWNSTIGAGGSVSFGFNADGSAAEEPDSFTLNGSACSVS</sequence>
<dbReference type="Proteomes" id="UP001500908">
    <property type="component" value="Unassembled WGS sequence"/>
</dbReference>
<dbReference type="InterPro" id="IPR036116">
    <property type="entry name" value="FN3_sf"/>
</dbReference>
<dbReference type="SUPFAM" id="SSF49265">
    <property type="entry name" value="Fibronectin type III"/>
    <property type="match status" value="1"/>
</dbReference>
<dbReference type="InterPro" id="IPR051024">
    <property type="entry name" value="GlcNAc_Chitin_IntDeg"/>
</dbReference>
<comment type="caution">
    <text evidence="10">The sequence shown here is derived from an EMBL/GenBank/DDBJ whole genome shotgun (WGS) entry which is preliminary data.</text>
</comment>
<dbReference type="PROSITE" id="PS00561">
    <property type="entry name" value="CBM2_A"/>
    <property type="match status" value="1"/>
</dbReference>
<keyword evidence="5" id="KW-0624">Polysaccharide degradation</keyword>
<keyword evidence="11" id="KW-1185">Reference proteome</keyword>
<dbReference type="InterPro" id="IPR001919">
    <property type="entry name" value="CBD2"/>
</dbReference>
<feature type="domain" description="Fibronectin type-III" evidence="8">
    <location>
        <begin position="237"/>
        <end position="324"/>
    </location>
</feature>
<accession>A0ABP7GCV5</accession>
<feature type="signal peptide" evidence="7">
    <location>
        <begin position="1"/>
        <end position="21"/>
    </location>
</feature>
<dbReference type="PROSITE" id="PS50853">
    <property type="entry name" value="FN3"/>
    <property type="match status" value="1"/>
</dbReference>
<gene>
    <name evidence="10" type="ORF">GCM10022402_43110</name>
</gene>
<dbReference type="Pfam" id="PF00041">
    <property type="entry name" value="fn3"/>
    <property type="match status" value="1"/>
</dbReference>
<dbReference type="EMBL" id="BAABDD010000031">
    <property type="protein sequence ID" value="GAA3760625.1"/>
    <property type="molecule type" value="Genomic_DNA"/>
</dbReference>
<dbReference type="Gene3D" id="2.70.50.50">
    <property type="entry name" value="chitin-binding protein cbp21"/>
    <property type="match status" value="1"/>
</dbReference>